<dbReference type="Gene3D" id="3.40.50.2300">
    <property type="match status" value="1"/>
</dbReference>
<evidence type="ECO:0000256" key="1">
    <source>
        <dbReference type="PROSITE-ProRule" id="PRU00169"/>
    </source>
</evidence>
<dbReference type="InterPro" id="IPR011006">
    <property type="entry name" value="CheY-like_superfamily"/>
</dbReference>
<proteinExistence type="predicted"/>
<keyword evidence="1" id="KW-0597">Phosphoprotein</keyword>
<dbReference type="InterPro" id="IPR001789">
    <property type="entry name" value="Sig_transdc_resp-reg_receiver"/>
</dbReference>
<reference evidence="3 4" key="1">
    <citation type="submission" date="2021-01" db="EMBL/GenBank/DDBJ databases">
        <title>Biogeographic distribution of Paracoccus.</title>
        <authorList>
            <person name="Hollensteiner J."/>
            <person name="Leineberger J."/>
            <person name="Brinkhoff T."/>
            <person name="Daniel R."/>
        </authorList>
    </citation>
    <scope>NUCLEOTIDE SEQUENCE [LARGE SCALE GENOMIC DNA]</scope>
    <source>
        <strain evidence="3 4">LMG25392</strain>
    </source>
</reference>
<dbReference type="EMBL" id="CP067134">
    <property type="protein sequence ID" value="WCR11277.1"/>
    <property type="molecule type" value="Genomic_DNA"/>
</dbReference>
<accession>A0ABY7SY23</accession>
<dbReference type="Proteomes" id="UP001218412">
    <property type="component" value="Chromosome"/>
</dbReference>
<dbReference type="RefSeq" id="WP_272859380.1">
    <property type="nucleotide sequence ID" value="NZ_CP067134.1"/>
</dbReference>
<evidence type="ECO:0000313" key="4">
    <source>
        <dbReference type="Proteomes" id="UP001218412"/>
    </source>
</evidence>
<dbReference type="SUPFAM" id="SSF52172">
    <property type="entry name" value="CheY-like"/>
    <property type="match status" value="1"/>
</dbReference>
<gene>
    <name evidence="3" type="ORF">JHW45_02415</name>
</gene>
<evidence type="ECO:0000313" key="3">
    <source>
        <dbReference type="EMBL" id="WCR11277.1"/>
    </source>
</evidence>
<feature type="modified residue" description="4-aspartylphosphate" evidence="1">
    <location>
        <position position="50"/>
    </location>
</feature>
<keyword evidence="4" id="KW-1185">Reference proteome</keyword>
<organism evidence="3 4">
    <name type="scientific">Paracoccus stylophorae</name>
    <dbReference type="NCBI Taxonomy" id="659350"/>
    <lineage>
        <taxon>Bacteria</taxon>
        <taxon>Pseudomonadati</taxon>
        <taxon>Pseudomonadota</taxon>
        <taxon>Alphaproteobacteria</taxon>
        <taxon>Rhodobacterales</taxon>
        <taxon>Paracoccaceae</taxon>
        <taxon>Paracoccus</taxon>
    </lineage>
</organism>
<name>A0ABY7SY23_9RHOB</name>
<evidence type="ECO:0000259" key="2">
    <source>
        <dbReference type="PROSITE" id="PS50110"/>
    </source>
</evidence>
<sequence length="185" mass="20712">MRILVVEDEFLFAGRLAAQIRENGDEVIGPFSDVDDAVHHVAEADAAILDICVGDDTSFAIADMLRNRETPFLFLSDRGPAAIPARFAPQHVYRKPSHALPLLDNLRARLPTAPADAPSEHVVIELLSRARRRMPDRFSAERAVEAAMQSAIREVQHGRAITDLRDTLFRKLGEELSLHRSRHLH</sequence>
<dbReference type="PROSITE" id="PS50110">
    <property type="entry name" value="RESPONSE_REGULATORY"/>
    <property type="match status" value="1"/>
</dbReference>
<feature type="domain" description="Response regulatory" evidence="2">
    <location>
        <begin position="2"/>
        <end position="110"/>
    </location>
</feature>
<dbReference type="SMART" id="SM00448">
    <property type="entry name" value="REC"/>
    <property type="match status" value="1"/>
</dbReference>
<protein>
    <recommendedName>
        <fullName evidence="2">Response regulatory domain-containing protein</fullName>
    </recommendedName>
</protein>